<proteinExistence type="predicted"/>
<keyword evidence="3" id="KW-1185">Reference proteome</keyword>
<feature type="compositionally biased region" description="Low complexity" evidence="1">
    <location>
        <begin position="37"/>
        <end position="46"/>
    </location>
</feature>
<feature type="region of interest" description="Disordered" evidence="1">
    <location>
        <begin position="28"/>
        <end position="47"/>
    </location>
</feature>
<evidence type="ECO:0000256" key="1">
    <source>
        <dbReference type="SAM" id="MobiDB-lite"/>
    </source>
</evidence>
<evidence type="ECO:0000313" key="2">
    <source>
        <dbReference type="EMBL" id="VEL25764.1"/>
    </source>
</evidence>
<dbReference type="AlphaFoldDB" id="A0A448X1Z6"/>
<protein>
    <submittedName>
        <fullName evidence="2">Uncharacterized protein</fullName>
    </submittedName>
</protein>
<dbReference type="EMBL" id="CAAALY010076087">
    <property type="protein sequence ID" value="VEL25764.1"/>
    <property type="molecule type" value="Genomic_DNA"/>
</dbReference>
<sequence length="192" mass="20190">MDRRCITREECLFGPDVVQLNPSCFGQSRREVDLPRSNSGESSSGSTELANTFISNHVFDVADSLGNQSGSVTYSAPLTALQNGQKWNKPRIKEASALSDTVSTTGVNVDGGGLSSSSAGTLEDHVGDSIWGSVSIGSGVPCPQTSLNVIYQGACLPFCTVGYVRHPKTGECQACPGGQCESARGWFSLSFT</sequence>
<name>A0A448X1Z6_9PLAT</name>
<evidence type="ECO:0000313" key="3">
    <source>
        <dbReference type="Proteomes" id="UP000784294"/>
    </source>
</evidence>
<reference evidence="2" key="1">
    <citation type="submission" date="2018-11" db="EMBL/GenBank/DDBJ databases">
        <authorList>
            <consortium name="Pathogen Informatics"/>
        </authorList>
    </citation>
    <scope>NUCLEOTIDE SEQUENCE</scope>
</reference>
<accession>A0A448X1Z6</accession>
<gene>
    <name evidence="2" type="ORF">PXEA_LOCUS19204</name>
</gene>
<comment type="caution">
    <text evidence="2">The sequence shown here is derived from an EMBL/GenBank/DDBJ whole genome shotgun (WGS) entry which is preliminary data.</text>
</comment>
<dbReference type="Proteomes" id="UP000784294">
    <property type="component" value="Unassembled WGS sequence"/>
</dbReference>
<organism evidence="2 3">
    <name type="scientific">Protopolystoma xenopodis</name>
    <dbReference type="NCBI Taxonomy" id="117903"/>
    <lineage>
        <taxon>Eukaryota</taxon>
        <taxon>Metazoa</taxon>
        <taxon>Spiralia</taxon>
        <taxon>Lophotrochozoa</taxon>
        <taxon>Platyhelminthes</taxon>
        <taxon>Monogenea</taxon>
        <taxon>Polyopisthocotylea</taxon>
        <taxon>Polystomatidea</taxon>
        <taxon>Polystomatidae</taxon>
        <taxon>Protopolystoma</taxon>
    </lineage>
</organism>